<evidence type="ECO:0000256" key="1">
    <source>
        <dbReference type="SAM" id="Phobius"/>
    </source>
</evidence>
<name>A0A0U5ETW6_9PROT</name>
<proteinExistence type="predicted"/>
<dbReference type="PATRIC" id="fig|446692.3.peg.436"/>
<evidence type="ECO:0000313" key="2">
    <source>
        <dbReference type="EMBL" id="CEF39895.1"/>
    </source>
</evidence>
<gene>
    <name evidence="2" type="ORF">ASN_475</name>
</gene>
<dbReference type="Proteomes" id="UP000056109">
    <property type="component" value="Chromosome I"/>
</dbReference>
<keyword evidence="1" id="KW-0812">Transmembrane</keyword>
<accession>A0A0U5ETW6</accession>
<dbReference type="EMBL" id="LN606600">
    <property type="protein sequence ID" value="CEF39895.1"/>
    <property type="molecule type" value="Genomic_DNA"/>
</dbReference>
<organism evidence="2 3">
    <name type="scientific">Acetobacter senegalensis</name>
    <dbReference type="NCBI Taxonomy" id="446692"/>
    <lineage>
        <taxon>Bacteria</taxon>
        <taxon>Pseudomonadati</taxon>
        <taxon>Pseudomonadota</taxon>
        <taxon>Alphaproteobacteria</taxon>
        <taxon>Acetobacterales</taxon>
        <taxon>Acetobacteraceae</taxon>
        <taxon>Acetobacter</taxon>
    </lineage>
</organism>
<sequence>MVVYAVWLVSCFSSAGPAIGLLAFQTGSRLY</sequence>
<dbReference type="KEGG" id="asz:ASN_475"/>
<keyword evidence="3" id="KW-1185">Reference proteome</keyword>
<dbReference type="AlphaFoldDB" id="A0A0U5ETW6"/>
<evidence type="ECO:0000313" key="3">
    <source>
        <dbReference type="Proteomes" id="UP000056109"/>
    </source>
</evidence>
<reference evidence="3" key="1">
    <citation type="submission" date="2014-09" db="EMBL/GenBank/DDBJ databases">
        <authorList>
            <person name="Illeghems K.G."/>
        </authorList>
    </citation>
    <scope>NUCLEOTIDE SEQUENCE [LARGE SCALE GENOMIC DNA]</scope>
    <source>
        <strain evidence="3">108B</strain>
    </source>
</reference>
<feature type="transmembrane region" description="Helical" evidence="1">
    <location>
        <begin position="6"/>
        <end position="24"/>
    </location>
</feature>
<protein>
    <submittedName>
        <fullName evidence="2">Uncharacterized protein</fullName>
    </submittedName>
</protein>
<keyword evidence="1" id="KW-0472">Membrane</keyword>
<keyword evidence="1" id="KW-1133">Transmembrane helix</keyword>